<sequence length="53" mass="6422">MHRSYLQVGQEKKPRCYFTAAARNTYGTRRRNYETKRVFVVRVDDGECSRHKR</sequence>
<dbReference type="Proteomes" id="UP000053424">
    <property type="component" value="Unassembled WGS sequence"/>
</dbReference>
<evidence type="ECO:0000313" key="1">
    <source>
        <dbReference type="EMBL" id="KIM39725.1"/>
    </source>
</evidence>
<gene>
    <name evidence="1" type="ORF">M413DRAFT_446632</name>
</gene>
<proteinExistence type="predicted"/>
<dbReference type="AlphaFoldDB" id="A0A0C3BST1"/>
<protein>
    <submittedName>
        <fullName evidence="1">Uncharacterized protein</fullName>
    </submittedName>
</protein>
<dbReference type="HOGENOM" id="CLU_3068901_0_0_1"/>
<dbReference type="EMBL" id="KN831784">
    <property type="protein sequence ID" value="KIM39725.1"/>
    <property type="molecule type" value="Genomic_DNA"/>
</dbReference>
<name>A0A0C3BST1_HEBCY</name>
<reference evidence="1 2" key="1">
    <citation type="submission" date="2014-04" db="EMBL/GenBank/DDBJ databases">
        <authorList>
            <consortium name="DOE Joint Genome Institute"/>
            <person name="Kuo A."/>
            <person name="Gay G."/>
            <person name="Dore J."/>
            <person name="Kohler A."/>
            <person name="Nagy L.G."/>
            <person name="Floudas D."/>
            <person name="Copeland A."/>
            <person name="Barry K.W."/>
            <person name="Cichocki N."/>
            <person name="Veneault-Fourrey C."/>
            <person name="LaButti K."/>
            <person name="Lindquist E.A."/>
            <person name="Lipzen A."/>
            <person name="Lundell T."/>
            <person name="Morin E."/>
            <person name="Murat C."/>
            <person name="Sun H."/>
            <person name="Tunlid A."/>
            <person name="Henrissat B."/>
            <person name="Grigoriev I.V."/>
            <person name="Hibbett D.S."/>
            <person name="Martin F."/>
            <person name="Nordberg H.P."/>
            <person name="Cantor M.N."/>
            <person name="Hua S.X."/>
        </authorList>
    </citation>
    <scope>NUCLEOTIDE SEQUENCE [LARGE SCALE GENOMIC DNA]</scope>
    <source>
        <strain evidence="2">h7</strain>
    </source>
</reference>
<accession>A0A0C3BST1</accession>
<reference evidence="2" key="2">
    <citation type="submission" date="2015-01" db="EMBL/GenBank/DDBJ databases">
        <title>Evolutionary Origins and Diversification of the Mycorrhizal Mutualists.</title>
        <authorList>
            <consortium name="DOE Joint Genome Institute"/>
            <consortium name="Mycorrhizal Genomics Consortium"/>
            <person name="Kohler A."/>
            <person name="Kuo A."/>
            <person name="Nagy L.G."/>
            <person name="Floudas D."/>
            <person name="Copeland A."/>
            <person name="Barry K.W."/>
            <person name="Cichocki N."/>
            <person name="Veneault-Fourrey C."/>
            <person name="LaButti K."/>
            <person name="Lindquist E.A."/>
            <person name="Lipzen A."/>
            <person name="Lundell T."/>
            <person name="Morin E."/>
            <person name="Murat C."/>
            <person name="Riley R."/>
            <person name="Ohm R."/>
            <person name="Sun H."/>
            <person name="Tunlid A."/>
            <person name="Henrissat B."/>
            <person name="Grigoriev I.V."/>
            <person name="Hibbett D.S."/>
            <person name="Martin F."/>
        </authorList>
    </citation>
    <scope>NUCLEOTIDE SEQUENCE [LARGE SCALE GENOMIC DNA]</scope>
    <source>
        <strain evidence="2">h7</strain>
    </source>
</reference>
<organism evidence="1 2">
    <name type="scientific">Hebeloma cylindrosporum</name>
    <dbReference type="NCBI Taxonomy" id="76867"/>
    <lineage>
        <taxon>Eukaryota</taxon>
        <taxon>Fungi</taxon>
        <taxon>Dikarya</taxon>
        <taxon>Basidiomycota</taxon>
        <taxon>Agaricomycotina</taxon>
        <taxon>Agaricomycetes</taxon>
        <taxon>Agaricomycetidae</taxon>
        <taxon>Agaricales</taxon>
        <taxon>Agaricineae</taxon>
        <taxon>Hymenogastraceae</taxon>
        <taxon>Hebeloma</taxon>
    </lineage>
</organism>
<keyword evidence="2" id="KW-1185">Reference proteome</keyword>
<evidence type="ECO:0000313" key="2">
    <source>
        <dbReference type="Proteomes" id="UP000053424"/>
    </source>
</evidence>